<proteinExistence type="predicted"/>
<organism evidence="1 2">
    <name type="scientific">Pistacia integerrima</name>
    <dbReference type="NCBI Taxonomy" id="434235"/>
    <lineage>
        <taxon>Eukaryota</taxon>
        <taxon>Viridiplantae</taxon>
        <taxon>Streptophyta</taxon>
        <taxon>Embryophyta</taxon>
        <taxon>Tracheophyta</taxon>
        <taxon>Spermatophyta</taxon>
        <taxon>Magnoliopsida</taxon>
        <taxon>eudicotyledons</taxon>
        <taxon>Gunneridae</taxon>
        <taxon>Pentapetalae</taxon>
        <taxon>rosids</taxon>
        <taxon>malvids</taxon>
        <taxon>Sapindales</taxon>
        <taxon>Anacardiaceae</taxon>
        <taxon>Pistacia</taxon>
    </lineage>
</organism>
<name>A0ACC0YMV1_9ROSI</name>
<keyword evidence="2" id="KW-1185">Reference proteome</keyword>
<evidence type="ECO:0000313" key="1">
    <source>
        <dbReference type="EMBL" id="KAJ0039247.1"/>
    </source>
</evidence>
<reference evidence="2" key="1">
    <citation type="journal article" date="2023" name="G3 (Bethesda)">
        <title>Genome assembly and association tests identify interacting loci associated with vigor, precocity, and sex in interspecific pistachio rootstocks.</title>
        <authorList>
            <person name="Palmer W."/>
            <person name="Jacygrad E."/>
            <person name="Sagayaradj S."/>
            <person name="Cavanaugh K."/>
            <person name="Han R."/>
            <person name="Bertier L."/>
            <person name="Beede B."/>
            <person name="Kafkas S."/>
            <person name="Golino D."/>
            <person name="Preece J."/>
            <person name="Michelmore R."/>
        </authorList>
    </citation>
    <scope>NUCLEOTIDE SEQUENCE [LARGE SCALE GENOMIC DNA]</scope>
</reference>
<dbReference type="EMBL" id="CM047741">
    <property type="protein sequence ID" value="KAJ0039247.1"/>
    <property type="molecule type" value="Genomic_DNA"/>
</dbReference>
<evidence type="ECO:0000313" key="2">
    <source>
        <dbReference type="Proteomes" id="UP001163603"/>
    </source>
</evidence>
<dbReference type="Proteomes" id="UP001163603">
    <property type="component" value="Chromosome 6"/>
</dbReference>
<protein>
    <submittedName>
        <fullName evidence="1">Uncharacterized protein</fullName>
    </submittedName>
</protein>
<accession>A0ACC0YMV1</accession>
<sequence length="208" mass="23061">MASWSKALLSSALNPSSLFPSRPRHFLNSSFSLGGIKLTAPFTYPSISKTQPTPFCLSFSFQKHICRAAEYKFPDPIPEFADAETDKFKTHLLNKLAKKDMFGDSLEEVVGICTEETLNCMEILITIGEDREITLGSSDTMQSTCMIFNTFLHTEYGGPGTLLVIPFIDMADTLNERGLPGGPQAARAAVKWAQNHVDKDWKEWTGDS</sequence>
<comment type="caution">
    <text evidence="1">The sequence shown here is derived from an EMBL/GenBank/DDBJ whole genome shotgun (WGS) entry which is preliminary data.</text>
</comment>
<gene>
    <name evidence="1" type="ORF">Pint_23064</name>
</gene>